<evidence type="ECO:0000313" key="1">
    <source>
        <dbReference type="EMBL" id="KAL0194605.1"/>
    </source>
</evidence>
<proteinExistence type="predicted"/>
<evidence type="ECO:0000313" key="2">
    <source>
        <dbReference type="Proteomes" id="UP001529510"/>
    </source>
</evidence>
<feature type="non-terminal residue" evidence="1">
    <location>
        <position position="530"/>
    </location>
</feature>
<protein>
    <submittedName>
        <fullName evidence="1">Uncharacterized protein</fullName>
    </submittedName>
</protein>
<name>A0ABD0R9B2_CIRMR</name>
<dbReference type="Proteomes" id="UP001529510">
    <property type="component" value="Unassembled WGS sequence"/>
</dbReference>
<accession>A0ABD0R9B2</accession>
<comment type="caution">
    <text evidence="1">The sequence shown here is derived from an EMBL/GenBank/DDBJ whole genome shotgun (WGS) entry which is preliminary data.</text>
</comment>
<gene>
    <name evidence="1" type="ORF">M9458_008177</name>
</gene>
<reference evidence="1 2" key="1">
    <citation type="submission" date="2024-05" db="EMBL/GenBank/DDBJ databases">
        <title>Genome sequencing and assembly of Indian major carp, Cirrhinus mrigala (Hamilton, 1822).</title>
        <authorList>
            <person name="Mohindra V."/>
            <person name="Chowdhury L.M."/>
            <person name="Lal K."/>
            <person name="Jena J.K."/>
        </authorList>
    </citation>
    <scope>NUCLEOTIDE SEQUENCE [LARGE SCALE GENOMIC DNA]</scope>
    <source>
        <strain evidence="1">CM1030</strain>
        <tissue evidence="1">Blood</tissue>
    </source>
</reference>
<dbReference type="AlphaFoldDB" id="A0ABD0R9B2"/>
<keyword evidence="2" id="KW-1185">Reference proteome</keyword>
<sequence length="530" mass="59456">MSEQFGEPEDVQDFGSSEASAACLDDDCSEMAKDLPGVVVQNLAAMLLKLEHLVHVPSLAIVDFLEELHFLLKSVSVPLSVAGVQQVFEKHNLHVDEPVIKEIAATISASDPLHSAIGRGGSLCTAYKRKQFYKDNFSVVEPIEYCLDERQTNTFQYVPILKSLQLLFAKQDIVDRVVENHRARTSPASCSSHDYRSFQDGTHFKENSLLSGKDLTISLTLYADDFEVCNPLGTSRKKHKLFAVYWILSNLPPGSHSSLSSIYLALLCKSEDLKRYGYEKVLEPLLHDLSILEKDGIFIHLLGTFIKGTVYCVVADNLAAHGMAGFVESFSGEFFCRFCVGKSSDVQAKEVQSGAFNLRNKDLHKDHVKTAQEKGTSYCGVKRECVFTKHLSYFNVLSAYPPDVLHDIFEGVVPIELAQCLALLISKKYFTLESLNESILQFPYKWEDQKNKPHAIPVTFSRRNTIGGNAHENWSMIRCLPFLIGNVVPEGEPTWQVLMDLKDIVELVVSPVHTDESISYLEMKISEHRQ</sequence>
<dbReference type="EMBL" id="JAMKFB020000004">
    <property type="protein sequence ID" value="KAL0194605.1"/>
    <property type="molecule type" value="Genomic_DNA"/>
</dbReference>
<organism evidence="1 2">
    <name type="scientific">Cirrhinus mrigala</name>
    <name type="common">Mrigala</name>
    <dbReference type="NCBI Taxonomy" id="683832"/>
    <lineage>
        <taxon>Eukaryota</taxon>
        <taxon>Metazoa</taxon>
        <taxon>Chordata</taxon>
        <taxon>Craniata</taxon>
        <taxon>Vertebrata</taxon>
        <taxon>Euteleostomi</taxon>
        <taxon>Actinopterygii</taxon>
        <taxon>Neopterygii</taxon>
        <taxon>Teleostei</taxon>
        <taxon>Ostariophysi</taxon>
        <taxon>Cypriniformes</taxon>
        <taxon>Cyprinidae</taxon>
        <taxon>Labeoninae</taxon>
        <taxon>Labeonini</taxon>
        <taxon>Cirrhinus</taxon>
    </lineage>
</organism>